<protein>
    <submittedName>
        <fullName evidence="2">GNAT family N-acetyltransferase</fullName>
    </submittedName>
</protein>
<dbReference type="Gene3D" id="3.40.630.30">
    <property type="match status" value="1"/>
</dbReference>
<evidence type="ECO:0000313" key="2">
    <source>
        <dbReference type="EMBL" id="MDO6963236.1"/>
    </source>
</evidence>
<reference evidence="2" key="1">
    <citation type="journal article" date="2015" name="Int. J. Syst. Evol. Microbiol.">
        <title>Rhizobium alvei sp. nov., isolated from a freshwater river.</title>
        <authorList>
            <person name="Sheu S.Y."/>
            <person name="Huang H.W."/>
            <person name="Young C.C."/>
            <person name="Chen W.M."/>
        </authorList>
    </citation>
    <scope>NUCLEOTIDE SEQUENCE</scope>
    <source>
        <strain evidence="2">TNR-22</strain>
    </source>
</reference>
<dbReference type="RefSeq" id="WP_304375150.1">
    <property type="nucleotide sequence ID" value="NZ_JAUOZU010000004.1"/>
</dbReference>
<dbReference type="PANTHER" id="PTHR43792:SF16">
    <property type="entry name" value="N-ACETYLTRANSFERASE DOMAIN-CONTAINING PROTEIN"/>
    <property type="match status" value="1"/>
</dbReference>
<comment type="caution">
    <text evidence="2">The sequence shown here is derived from an EMBL/GenBank/DDBJ whole genome shotgun (WGS) entry which is preliminary data.</text>
</comment>
<feature type="domain" description="N-acetyltransferase" evidence="1">
    <location>
        <begin position="10"/>
        <end position="173"/>
    </location>
</feature>
<dbReference type="EMBL" id="JAUOZU010000004">
    <property type="protein sequence ID" value="MDO6963236.1"/>
    <property type="molecule type" value="Genomic_DNA"/>
</dbReference>
<accession>A0ABT8YHX9</accession>
<reference evidence="2" key="2">
    <citation type="submission" date="2023-07" db="EMBL/GenBank/DDBJ databases">
        <authorList>
            <person name="Shen H."/>
        </authorList>
    </citation>
    <scope>NUCLEOTIDE SEQUENCE</scope>
    <source>
        <strain evidence="2">TNR-22</strain>
    </source>
</reference>
<keyword evidence="3" id="KW-1185">Reference proteome</keyword>
<evidence type="ECO:0000313" key="3">
    <source>
        <dbReference type="Proteomes" id="UP001174932"/>
    </source>
</evidence>
<dbReference type="Pfam" id="PF13302">
    <property type="entry name" value="Acetyltransf_3"/>
    <property type="match status" value="1"/>
</dbReference>
<dbReference type="PANTHER" id="PTHR43792">
    <property type="entry name" value="GNAT FAMILY, PUTATIVE (AFU_ORTHOLOGUE AFUA_3G00765)-RELATED-RELATED"/>
    <property type="match status" value="1"/>
</dbReference>
<dbReference type="PROSITE" id="PS51186">
    <property type="entry name" value="GNAT"/>
    <property type="match status" value="1"/>
</dbReference>
<dbReference type="InterPro" id="IPR016181">
    <property type="entry name" value="Acyl_CoA_acyltransferase"/>
</dbReference>
<sequence>MIPILHTERLILRPHQAADFDAYFAMWSDPAVVRFIGGKPFDRETSWTRFLRHAGMWLHMGFGYLAITDRQTGAFLGETGFQELRRKIDPAIEGSLEAGWVLRGAAQGRGIVTEAVSAMMAWADEAHAGRRITCFIEPSNEASRRVAAKLGFAEFARTDYHGAEVILFERNAPSRTQS</sequence>
<proteinExistence type="predicted"/>
<dbReference type="InterPro" id="IPR051531">
    <property type="entry name" value="N-acetyltransferase"/>
</dbReference>
<organism evidence="2 3">
    <name type="scientific">Rhizobium alvei</name>
    <dbReference type="NCBI Taxonomy" id="1132659"/>
    <lineage>
        <taxon>Bacteria</taxon>
        <taxon>Pseudomonadati</taxon>
        <taxon>Pseudomonadota</taxon>
        <taxon>Alphaproteobacteria</taxon>
        <taxon>Hyphomicrobiales</taxon>
        <taxon>Rhizobiaceae</taxon>
        <taxon>Rhizobium/Agrobacterium group</taxon>
        <taxon>Rhizobium</taxon>
    </lineage>
</organism>
<dbReference type="Proteomes" id="UP001174932">
    <property type="component" value="Unassembled WGS sequence"/>
</dbReference>
<dbReference type="InterPro" id="IPR000182">
    <property type="entry name" value="GNAT_dom"/>
</dbReference>
<name>A0ABT8YHX9_9HYPH</name>
<gene>
    <name evidence="2" type="ORF">Q4481_04660</name>
</gene>
<evidence type="ECO:0000259" key="1">
    <source>
        <dbReference type="PROSITE" id="PS51186"/>
    </source>
</evidence>
<dbReference type="SUPFAM" id="SSF55729">
    <property type="entry name" value="Acyl-CoA N-acyltransferases (Nat)"/>
    <property type="match status" value="1"/>
</dbReference>